<reference evidence="1 2" key="1">
    <citation type="submission" date="2018-11" db="EMBL/GenBank/DDBJ databases">
        <authorList>
            <consortium name="Pathogen Informatics"/>
        </authorList>
    </citation>
    <scope>NUCLEOTIDE SEQUENCE [LARGE SCALE GENOMIC DNA]</scope>
</reference>
<proteinExistence type="predicted"/>
<evidence type="ECO:0000313" key="1">
    <source>
        <dbReference type="EMBL" id="VDK32427.1"/>
    </source>
</evidence>
<name>A0A3P6PHW0_TAEAS</name>
<keyword evidence="2" id="KW-1185">Reference proteome</keyword>
<organism evidence="1 2">
    <name type="scientific">Taenia asiatica</name>
    <name type="common">Asian tapeworm</name>
    <dbReference type="NCBI Taxonomy" id="60517"/>
    <lineage>
        <taxon>Eukaryota</taxon>
        <taxon>Metazoa</taxon>
        <taxon>Spiralia</taxon>
        <taxon>Lophotrochozoa</taxon>
        <taxon>Platyhelminthes</taxon>
        <taxon>Cestoda</taxon>
        <taxon>Eucestoda</taxon>
        <taxon>Cyclophyllidea</taxon>
        <taxon>Taeniidae</taxon>
        <taxon>Taenia</taxon>
    </lineage>
</organism>
<dbReference type="EMBL" id="UYRS01018315">
    <property type="protein sequence ID" value="VDK32427.1"/>
    <property type="molecule type" value="Genomic_DNA"/>
</dbReference>
<dbReference type="AlphaFoldDB" id="A0A3P6PHW0"/>
<dbReference type="Proteomes" id="UP000282613">
    <property type="component" value="Unassembled WGS sequence"/>
</dbReference>
<protein>
    <submittedName>
        <fullName evidence="1">Uncharacterized protein</fullName>
    </submittedName>
</protein>
<accession>A0A3P6PHW0</accession>
<evidence type="ECO:0000313" key="2">
    <source>
        <dbReference type="Proteomes" id="UP000282613"/>
    </source>
</evidence>
<sequence length="34" mass="4273">MWCLRLQTEIQPVQRCLNRSFRCECGSDWRRHTY</sequence>
<gene>
    <name evidence="1" type="ORF">TASK_LOCUS3835</name>
</gene>